<dbReference type="Proteomes" id="UP001341840">
    <property type="component" value="Unassembled WGS sequence"/>
</dbReference>
<dbReference type="EMBL" id="JASCZI010241766">
    <property type="protein sequence ID" value="MED6206573.1"/>
    <property type="molecule type" value="Genomic_DNA"/>
</dbReference>
<reference evidence="2 3" key="1">
    <citation type="journal article" date="2023" name="Plants (Basel)">
        <title>Bridging the Gap: Combining Genomics and Transcriptomics Approaches to Understand Stylosanthes scabra, an Orphan Legume from the Brazilian Caatinga.</title>
        <authorList>
            <person name="Ferreira-Neto J.R.C."/>
            <person name="da Silva M.D."/>
            <person name="Binneck E."/>
            <person name="de Melo N.F."/>
            <person name="da Silva R.H."/>
            <person name="de Melo A.L.T.M."/>
            <person name="Pandolfi V."/>
            <person name="Bustamante F.O."/>
            <person name="Brasileiro-Vidal A.C."/>
            <person name="Benko-Iseppon A.M."/>
        </authorList>
    </citation>
    <scope>NUCLEOTIDE SEQUENCE [LARGE SCALE GENOMIC DNA]</scope>
    <source>
        <tissue evidence="2">Leaves</tissue>
    </source>
</reference>
<proteinExistence type="predicted"/>
<feature type="compositionally biased region" description="Acidic residues" evidence="1">
    <location>
        <begin position="181"/>
        <end position="202"/>
    </location>
</feature>
<name>A0ABU6YD16_9FABA</name>
<evidence type="ECO:0008006" key="4">
    <source>
        <dbReference type="Google" id="ProtNLM"/>
    </source>
</evidence>
<feature type="region of interest" description="Disordered" evidence="1">
    <location>
        <begin position="167"/>
        <end position="202"/>
    </location>
</feature>
<evidence type="ECO:0000256" key="1">
    <source>
        <dbReference type="SAM" id="MobiDB-lite"/>
    </source>
</evidence>
<evidence type="ECO:0000313" key="2">
    <source>
        <dbReference type="EMBL" id="MED6206573.1"/>
    </source>
</evidence>
<keyword evidence="3" id="KW-1185">Reference proteome</keyword>
<feature type="compositionally biased region" description="Basic and acidic residues" evidence="1">
    <location>
        <begin position="167"/>
        <end position="180"/>
    </location>
</feature>
<protein>
    <recommendedName>
        <fullName evidence="4">DUF4283 domain-containing protein</fullName>
    </recommendedName>
</protein>
<gene>
    <name evidence="2" type="ORF">PIB30_028162</name>
</gene>
<comment type="caution">
    <text evidence="2">The sequence shown here is derived from an EMBL/GenBank/DDBJ whole genome shotgun (WGS) entry which is preliminary data.</text>
</comment>
<evidence type="ECO:0000313" key="3">
    <source>
        <dbReference type="Proteomes" id="UP001341840"/>
    </source>
</evidence>
<accession>A0ABU6YD16</accession>
<organism evidence="2 3">
    <name type="scientific">Stylosanthes scabra</name>
    <dbReference type="NCBI Taxonomy" id="79078"/>
    <lineage>
        <taxon>Eukaryota</taxon>
        <taxon>Viridiplantae</taxon>
        <taxon>Streptophyta</taxon>
        <taxon>Embryophyta</taxon>
        <taxon>Tracheophyta</taxon>
        <taxon>Spermatophyta</taxon>
        <taxon>Magnoliopsida</taxon>
        <taxon>eudicotyledons</taxon>
        <taxon>Gunneridae</taxon>
        <taxon>Pentapetalae</taxon>
        <taxon>rosids</taxon>
        <taxon>fabids</taxon>
        <taxon>Fabales</taxon>
        <taxon>Fabaceae</taxon>
        <taxon>Papilionoideae</taxon>
        <taxon>50 kb inversion clade</taxon>
        <taxon>dalbergioids sensu lato</taxon>
        <taxon>Dalbergieae</taxon>
        <taxon>Pterocarpus clade</taxon>
        <taxon>Stylosanthes</taxon>
    </lineage>
</organism>
<sequence>MLEFFQKITPYWGISWKTSRRVWLEVMGLPIHVWSEDTFDRIAKGIDGCLVMQHDLTKDRASFTVARILIDCFQWEPIHEWISVTCEDAVVQVYVKEIRADFLSFQKDLVSTRCIIDDRCSKEIIKETQLKLCEQPFEGETHDNLSNYENSLPPGFEDFKQRKIGMDVETRSDTEKRPIDNEENEETDEIEEDAEESFTCDDEKNDEIEEANMTLQVWEDAGFIINEDEDVVLEKMTKKKKNKEKRRLKKTQIQGDLKLSKRLLMPGAS</sequence>